<dbReference type="Pfam" id="PF00646">
    <property type="entry name" value="F-box"/>
    <property type="match status" value="1"/>
</dbReference>
<evidence type="ECO:0000259" key="2">
    <source>
        <dbReference type="Pfam" id="PF00646"/>
    </source>
</evidence>
<dbReference type="EMBL" id="KI517426">
    <property type="protein sequence ID" value="ESQ46077.1"/>
    <property type="molecule type" value="Genomic_DNA"/>
</dbReference>
<evidence type="ECO:0000256" key="1">
    <source>
        <dbReference type="SAM" id="MobiDB-lite"/>
    </source>
</evidence>
<organism evidence="4 5">
    <name type="scientific">Eutrema salsugineum</name>
    <name type="common">Saltwater cress</name>
    <name type="synonym">Sisymbrium salsugineum</name>
    <dbReference type="NCBI Taxonomy" id="72664"/>
    <lineage>
        <taxon>Eukaryota</taxon>
        <taxon>Viridiplantae</taxon>
        <taxon>Streptophyta</taxon>
        <taxon>Embryophyta</taxon>
        <taxon>Tracheophyta</taxon>
        <taxon>Spermatophyta</taxon>
        <taxon>Magnoliopsida</taxon>
        <taxon>eudicotyledons</taxon>
        <taxon>Gunneridae</taxon>
        <taxon>Pentapetalae</taxon>
        <taxon>rosids</taxon>
        <taxon>malvids</taxon>
        <taxon>Brassicales</taxon>
        <taxon>Brassicaceae</taxon>
        <taxon>Eutremeae</taxon>
        <taxon>Eutrema</taxon>
    </lineage>
</organism>
<dbReference type="InterPro" id="IPR015915">
    <property type="entry name" value="Kelch-typ_b-propeller"/>
</dbReference>
<protein>
    <recommendedName>
        <fullName evidence="6">F-box domain-containing protein</fullName>
    </recommendedName>
</protein>
<feature type="region of interest" description="Disordered" evidence="1">
    <location>
        <begin position="50"/>
        <end position="70"/>
    </location>
</feature>
<dbReference type="SUPFAM" id="SSF117281">
    <property type="entry name" value="Kelch motif"/>
    <property type="match status" value="1"/>
</dbReference>
<accession>V4LUC6</accession>
<dbReference type="SMART" id="SM00612">
    <property type="entry name" value="Kelch"/>
    <property type="match status" value="1"/>
</dbReference>
<name>V4LUC6_EUTSA</name>
<evidence type="ECO:0008006" key="6">
    <source>
        <dbReference type="Google" id="ProtNLM"/>
    </source>
</evidence>
<evidence type="ECO:0000313" key="5">
    <source>
        <dbReference type="Proteomes" id="UP000030689"/>
    </source>
</evidence>
<dbReference type="Gene3D" id="2.120.10.80">
    <property type="entry name" value="Kelch-type beta propeller"/>
    <property type="match status" value="1"/>
</dbReference>
<reference evidence="4 5" key="1">
    <citation type="journal article" date="2013" name="Front. Plant Sci.">
        <title>The Reference Genome of the Halophytic Plant Eutrema salsugineum.</title>
        <authorList>
            <person name="Yang R."/>
            <person name="Jarvis D.E."/>
            <person name="Chen H."/>
            <person name="Beilstein M.A."/>
            <person name="Grimwood J."/>
            <person name="Jenkins J."/>
            <person name="Shu S."/>
            <person name="Prochnik S."/>
            <person name="Xin M."/>
            <person name="Ma C."/>
            <person name="Schmutz J."/>
            <person name="Wing R.A."/>
            <person name="Mitchell-Olds T."/>
            <person name="Schumaker K.S."/>
            <person name="Wang X."/>
        </authorList>
    </citation>
    <scope>NUCLEOTIDE SEQUENCE [LARGE SCALE GENOMIC DNA]</scope>
</reference>
<dbReference type="PANTHER" id="PTHR24414:SF65">
    <property type="entry name" value="F-BOX DOMAIN-CONTAINING PROTEIN"/>
    <property type="match status" value="1"/>
</dbReference>
<dbReference type="OMA" id="EEIWCVE"/>
<proteinExistence type="predicted"/>
<dbReference type="KEGG" id="eus:EUTSA_v10000678mg"/>
<feature type="domain" description="F-box" evidence="2">
    <location>
        <begin position="79"/>
        <end position="119"/>
    </location>
</feature>
<feature type="region of interest" description="Disordered" evidence="1">
    <location>
        <begin position="1"/>
        <end position="37"/>
    </location>
</feature>
<dbReference type="InterPro" id="IPR001810">
    <property type="entry name" value="F-box_dom"/>
</dbReference>
<dbReference type="InterPro" id="IPR006652">
    <property type="entry name" value="Kelch_1"/>
</dbReference>
<gene>
    <name evidence="4" type="ORF">EUTSA_v10000678mg</name>
</gene>
<dbReference type="InterPro" id="IPR057499">
    <property type="entry name" value="Kelch_FKB95"/>
</dbReference>
<dbReference type="eggNOG" id="KOG1072">
    <property type="taxonomic scope" value="Eukaryota"/>
</dbReference>
<feature type="compositionally biased region" description="Basic and acidic residues" evidence="1">
    <location>
        <begin position="16"/>
        <end position="28"/>
    </location>
</feature>
<feature type="compositionally biased region" description="Polar residues" evidence="1">
    <location>
        <begin position="1"/>
        <end position="10"/>
    </location>
</feature>
<dbReference type="Gramene" id="ESQ46077">
    <property type="protein sequence ID" value="ESQ46077"/>
    <property type="gene ID" value="EUTSA_v10000678mg"/>
</dbReference>
<sequence length="424" mass="47761">MAVTSETPDGSNGGDPNKKSEDVEKEGKEEDENQKKYSIVRFLSQIFHTNSPNKEIEEENQKEKPVDQEEEIQYRSISFPNLPHEVTERCVALFRRCNYPSLSLISKGFRTLTASPRLYDARSRPGVTKSVLYAAFGFLPSPGPSWYILRRNEISSRLFRIDELPSMLWGSAVVAIGSKMYVIGGSAGGKPSSDVTLIDCRSHTYRLLPRMRRPRCRAAAGVIDGKIYVVGGCARRSSTTWVESSDWRGEFVTCAVMEEKIYMLDPDRCLIYNPRGGVWETRVEELKRLWKASSCVVDDRLYSIDPACSPGSPLVVYDPKERTWRPVRGVYGLPNSINISDHDCKMANLGGKLVVLASKSPFFRSDHHGVEEIWCVEINLKRRQGGEIWGNVESINRVLTSIESPYIEHCRTVPLMMLGIGVLA</sequence>
<feature type="non-terminal residue" evidence="4">
    <location>
        <position position="424"/>
    </location>
</feature>
<evidence type="ECO:0000313" key="4">
    <source>
        <dbReference type="EMBL" id="ESQ46077.1"/>
    </source>
</evidence>
<evidence type="ECO:0000259" key="3">
    <source>
        <dbReference type="Pfam" id="PF25210"/>
    </source>
</evidence>
<dbReference type="Pfam" id="PF25210">
    <property type="entry name" value="Kelch_FKB95"/>
    <property type="match status" value="1"/>
</dbReference>
<feature type="domain" description="FKB95-like N-terminal Kelch" evidence="3">
    <location>
        <begin position="146"/>
        <end position="399"/>
    </location>
</feature>
<dbReference type="AlphaFoldDB" id="V4LUC6"/>
<dbReference type="PANTHER" id="PTHR24414">
    <property type="entry name" value="F-BOX/KELCH-REPEAT PROTEIN SKIP4"/>
    <property type="match status" value="1"/>
</dbReference>
<dbReference type="InterPro" id="IPR050354">
    <property type="entry name" value="F-box/kelch-repeat_ARATH"/>
</dbReference>
<keyword evidence="5" id="KW-1185">Reference proteome</keyword>
<dbReference type="Proteomes" id="UP000030689">
    <property type="component" value="Unassembled WGS sequence"/>
</dbReference>